<dbReference type="PANTHER" id="PTHR46250">
    <property type="entry name" value="MYB/SANT-LIKE DNA-BINDING DOMAIN PROTEIN-RELATED"/>
    <property type="match status" value="1"/>
</dbReference>
<feature type="domain" description="Myb/SANT-like" evidence="2">
    <location>
        <begin position="28"/>
        <end position="125"/>
    </location>
</feature>
<reference evidence="3" key="1">
    <citation type="submission" date="2020-06" db="EMBL/GenBank/DDBJ databases">
        <authorList>
            <person name="Li T."/>
            <person name="Hu X."/>
            <person name="Zhang T."/>
            <person name="Song X."/>
            <person name="Zhang H."/>
            <person name="Dai N."/>
            <person name="Sheng W."/>
            <person name="Hou X."/>
            <person name="Wei L."/>
        </authorList>
    </citation>
    <scope>NUCLEOTIDE SEQUENCE</scope>
    <source>
        <strain evidence="3">G01</strain>
        <tissue evidence="3">Leaf</tissue>
    </source>
</reference>
<comment type="caution">
    <text evidence="3">The sequence shown here is derived from an EMBL/GenBank/DDBJ whole genome shotgun (WGS) entry which is preliminary data.</text>
</comment>
<dbReference type="Pfam" id="PF12776">
    <property type="entry name" value="Myb_DNA-bind_3"/>
    <property type="match status" value="1"/>
</dbReference>
<accession>A0AAW2RME7</accession>
<evidence type="ECO:0000259" key="2">
    <source>
        <dbReference type="Pfam" id="PF12776"/>
    </source>
</evidence>
<dbReference type="InterPro" id="IPR024752">
    <property type="entry name" value="Myb/SANT-like_dom"/>
</dbReference>
<reference evidence="3" key="2">
    <citation type="journal article" date="2024" name="Plant">
        <title>Genomic evolution and insights into agronomic trait innovations of Sesamum species.</title>
        <authorList>
            <person name="Miao H."/>
            <person name="Wang L."/>
            <person name="Qu L."/>
            <person name="Liu H."/>
            <person name="Sun Y."/>
            <person name="Le M."/>
            <person name="Wang Q."/>
            <person name="Wei S."/>
            <person name="Zheng Y."/>
            <person name="Lin W."/>
            <person name="Duan Y."/>
            <person name="Cao H."/>
            <person name="Xiong S."/>
            <person name="Wang X."/>
            <person name="Wei L."/>
            <person name="Li C."/>
            <person name="Ma Q."/>
            <person name="Ju M."/>
            <person name="Zhao R."/>
            <person name="Li G."/>
            <person name="Mu C."/>
            <person name="Tian Q."/>
            <person name="Mei H."/>
            <person name="Zhang T."/>
            <person name="Gao T."/>
            <person name="Zhang H."/>
        </authorList>
    </citation>
    <scope>NUCLEOTIDE SEQUENCE</scope>
    <source>
        <strain evidence="3">G01</strain>
    </source>
</reference>
<dbReference type="AlphaFoldDB" id="A0AAW2RME7"/>
<evidence type="ECO:0000313" key="3">
    <source>
        <dbReference type="EMBL" id="KAL0381268.1"/>
    </source>
</evidence>
<protein>
    <recommendedName>
        <fullName evidence="2">Myb/SANT-like domain-containing protein</fullName>
    </recommendedName>
</protein>
<evidence type="ECO:0000256" key="1">
    <source>
        <dbReference type="SAM" id="MobiDB-lite"/>
    </source>
</evidence>
<organism evidence="3">
    <name type="scientific">Sesamum angustifolium</name>
    <dbReference type="NCBI Taxonomy" id="2727405"/>
    <lineage>
        <taxon>Eukaryota</taxon>
        <taxon>Viridiplantae</taxon>
        <taxon>Streptophyta</taxon>
        <taxon>Embryophyta</taxon>
        <taxon>Tracheophyta</taxon>
        <taxon>Spermatophyta</taxon>
        <taxon>Magnoliopsida</taxon>
        <taxon>eudicotyledons</taxon>
        <taxon>Gunneridae</taxon>
        <taxon>Pentapetalae</taxon>
        <taxon>asterids</taxon>
        <taxon>lamiids</taxon>
        <taxon>Lamiales</taxon>
        <taxon>Pedaliaceae</taxon>
        <taxon>Sesamum</taxon>
    </lineage>
</organism>
<sequence>MMNPANREVRSTQRRRATGKEKVGSRKTWKAKEEEVLVNTLKSILTNGWKCENGFYNGYLLQLEVYMLNELPNSDIRTEPHINSNIHVWKKQYSTLASMMRQSGFGWDKTQNIITVDDNSIWDDYVKMDPSAKIMRYKAWPYFPAWREIFGKDRATGDEAEDDEEIARVARGEAQNEVEIDYVPTADWNPDLGSFQTMMNNHPLQI</sequence>
<dbReference type="EMBL" id="JACGWK010000001">
    <property type="protein sequence ID" value="KAL0381268.1"/>
    <property type="molecule type" value="Genomic_DNA"/>
</dbReference>
<name>A0AAW2RME7_9LAMI</name>
<feature type="region of interest" description="Disordered" evidence="1">
    <location>
        <begin position="1"/>
        <end position="26"/>
    </location>
</feature>
<proteinExistence type="predicted"/>
<dbReference type="PANTHER" id="PTHR46250:SF15">
    <property type="entry name" value="OS01G0523800 PROTEIN"/>
    <property type="match status" value="1"/>
</dbReference>
<gene>
    <name evidence="3" type="ORF">Sangu_0191100</name>
</gene>